<dbReference type="InterPro" id="IPR011993">
    <property type="entry name" value="PH-like_dom_sf"/>
</dbReference>
<dbReference type="PANTHER" id="PTHR13335:SF1">
    <property type="entry name" value="TARGET OF RAPAMYCIN COMPLEX 2 SUBUNIT MAPKAP1"/>
    <property type="match status" value="1"/>
</dbReference>
<feature type="compositionally biased region" description="Polar residues" evidence="2">
    <location>
        <begin position="499"/>
        <end position="514"/>
    </location>
</feature>
<keyword evidence="3" id="KW-0812">Transmembrane</keyword>
<dbReference type="PANTHER" id="PTHR13335">
    <property type="entry name" value="TARGET OF RAPAMYCIN COMPLEX 2 SUBUNIT MAPKAP1"/>
    <property type="match status" value="1"/>
</dbReference>
<feature type="domain" description="SIN1-type PH" evidence="6">
    <location>
        <begin position="1180"/>
        <end position="1278"/>
    </location>
</feature>
<feature type="compositionally biased region" description="Polar residues" evidence="2">
    <location>
        <begin position="669"/>
        <end position="687"/>
    </location>
</feature>
<evidence type="ECO:0000256" key="2">
    <source>
        <dbReference type="SAM" id="MobiDB-lite"/>
    </source>
</evidence>
<dbReference type="GO" id="GO:0005886">
    <property type="term" value="C:plasma membrane"/>
    <property type="evidence" value="ECO:0007669"/>
    <property type="project" value="TreeGrafter"/>
</dbReference>
<dbReference type="InterPro" id="IPR019402">
    <property type="entry name" value="CWH43_N"/>
</dbReference>
<feature type="transmembrane region" description="Helical" evidence="3">
    <location>
        <begin position="101"/>
        <end position="123"/>
    </location>
</feature>
<evidence type="ECO:0000259" key="6">
    <source>
        <dbReference type="Pfam" id="PF16979"/>
    </source>
</evidence>
<feature type="compositionally biased region" description="Low complexity" evidence="2">
    <location>
        <begin position="814"/>
        <end position="832"/>
    </location>
</feature>
<dbReference type="Pfam" id="PF16978">
    <property type="entry name" value="CRIM"/>
    <property type="match status" value="1"/>
</dbReference>
<dbReference type="Proteomes" id="UP000009131">
    <property type="component" value="Unassembled WGS sequence"/>
</dbReference>
<feature type="compositionally biased region" description="Polar residues" evidence="2">
    <location>
        <begin position="588"/>
        <end position="623"/>
    </location>
</feature>
<proteinExistence type="inferred from homology"/>
<dbReference type="EMBL" id="BABT02000037">
    <property type="protein sequence ID" value="GAA94544.1"/>
    <property type="molecule type" value="Genomic_DNA"/>
</dbReference>
<gene>
    <name evidence="7" type="primary">Mo01196</name>
    <name evidence="7" type="ORF">E5Q_01196</name>
</gene>
<accession>G7DVD4</accession>
<feature type="region of interest" description="Disordered" evidence="2">
    <location>
        <begin position="745"/>
        <end position="851"/>
    </location>
</feature>
<protein>
    <submittedName>
        <fullName evidence="7">Uncharacterized protein</fullName>
    </submittedName>
</protein>
<keyword evidence="3" id="KW-1133">Transmembrane helix</keyword>
<feature type="compositionally biased region" description="Polar residues" evidence="2">
    <location>
        <begin position="458"/>
        <end position="477"/>
    </location>
</feature>
<dbReference type="RefSeq" id="XP_014570676.1">
    <property type="nucleotide sequence ID" value="XM_014715190.1"/>
</dbReference>
<feature type="compositionally biased region" description="Polar residues" evidence="2">
    <location>
        <begin position="555"/>
        <end position="577"/>
    </location>
</feature>
<dbReference type="Gene3D" id="2.30.29.30">
    <property type="entry name" value="Pleckstrin-homology domain (PH domain)/Phosphotyrosine-binding domain (PTB)"/>
    <property type="match status" value="1"/>
</dbReference>
<reference evidence="7 8" key="2">
    <citation type="journal article" date="2012" name="Open Biol.">
        <title>Characteristics of nucleosomes and linker DNA regions on the genome of the basidiomycete Mixia osmundae revealed by mono- and dinucleosome mapping.</title>
        <authorList>
            <person name="Nishida H."/>
            <person name="Kondo S."/>
            <person name="Matsumoto T."/>
            <person name="Suzuki Y."/>
            <person name="Yoshikawa H."/>
            <person name="Taylor T.D."/>
            <person name="Sugiyama J."/>
        </authorList>
    </citation>
    <scope>NUCLEOTIDE SEQUENCE [LARGE SCALE GENOMIC DNA]</scope>
    <source>
        <strain evidence="8">CBS 9802 / IAM 14324 / JCM 22182 / KY 12970</strain>
    </source>
</reference>
<dbReference type="Pfam" id="PF16979">
    <property type="entry name" value="SIN1_PH"/>
    <property type="match status" value="1"/>
</dbReference>
<feature type="domain" description="CRIM" evidence="5">
    <location>
        <begin position="861"/>
        <end position="1001"/>
    </location>
</feature>
<comment type="caution">
    <text evidence="7">The sequence shown here is derived from an EMBL/GenBank/DDBJ whole genome shotgun (WGS) entry which is preliminary data.</text>
</comment>
<feature type="region of interest" description="Disordered" evidence="2">
    <location>
        <begin position="440"/>
        <end position="624"/>
    </location>
</feature>
<dbReference type="InterPro" id="IPR031567">
    <property type="entry name" value="CRIM_dom"/>
</dbReference>
<evidence type="ECO:0000256" key="1">
    <source>
        <dbReference type="ARBA" id="ARBA00009407"/>
    </source>
</evidence>
<evidence type="ECO:0000313" key="8">
    <source>
        <dbReference type="Proteomes" id="UP000009131"/>
    </source>
</evidence>
<comment type="similarity">
    <text evidence="1">Belongs to the SIN1 family.</text>
</comment>
<dbReference type="eggNOG" id="KOG3739">
    <property type="taxonomic scope" value="Eukaryota"/>
</dbReference>
<evidence type="ECO:0000313" key="7">
    <source>
        <dbReference type="EMBL" id="GAA94544.1"/>
    </source>
</evidence>
<feature type="transmembrane region" description="Helical" evidence="3">
    <location>
        <begin position="135"/>
        <end position="155"/>
    </location>
</feature>
<feature type="compositionally biased region" description="Polar residues" evidence="2">
    <location>
        <begin position="648"/>
        <end position="662"/>
    </location>
</feature>
<evidence type="ECO:0000259" key="4">
    <source>
        <dbReference type="Pfam" id="PF10277"/>
    </source>
</evidence>
<dbReference type="GO" id="GO:0005546">
    <property type="term" value="F:phosphatidylinositol-4,5-bisphosphate binding"/>
    <property type="evidence" value="ECO:0007669"/>
    <property type="project" value="TreeGrafter"/>
</dbReference>
<dbReference type="InterPro" id="IPR031313">
    <property type="entry name" value="Sin1_PH_dom"/>
</dbReference>
<dbReference type="GO" id="GO:0038203">
    <property type="term" value="P:TORC2 signaling"/>
    <property type="evidence" value="ECO:0007669"/>
    <property type="project" value="TreeGrafter"/>
</dbReference>
<sequence length="1297" mass="141817">MRSLRYITYGRAVWVPAIASKFLLLELLTLLLLWQISDRGTTYIAGGPRIVYIGYVLGNHKTDAIVISTVVAPLYTAALILERYFRRTNRLPGSEKRYTVILEYIAIAAGIIAAIAFIGLTIFDVFDWRRTHWTLVSTFAIFVSLSILCQTVEVLQIESENPRAKLLKASAMLKLFIVILAVGCVGGYVASVILCANTEYERCRLLDDGANSLSWAIAFIFNAYLFSLILDLEPTSTNSPKQMRSVQQKLARSSKTSLDSAIDWPSSRGSWDSDTKGSSWEMVGDNLKPQGTHALAARTTLDFSIGLLSPPLRAPSKLAASTGSRDRQRGGQTRSKVNTDSLSSLSTKGSDLPAPLRAPVRARYTCAAQPRWNDDDEVMSLISDKDYLLRSLRIQFHRSFDDRLSLALLAADTYGSPSAHSILARLDDDHIYPELARAGSPELAYDEQHGRRRGNGAQPGNESFPASGTSLRYSETIGNRHAGPGMRVSGRKSSRNPRHSSTSRSVHETAQSDTAPSSSPAHSRAAHSSGPLHRADASTSQMTLDQLVDSDNDSDASLGNANESPSTASRPQKTRSTAVLRREPPKVTIQSPLASPTPTSPQSAEAGLTRNNRQSHAPQTHEQALTEAMAAEDIQVLPSAPIAIASTMSDPQLSGDSLSTVPMTEDDSSYINSMSRSTSVTQRTQGDQKPPASVPQQDLRPPAAAESSPPLIEPPQNAQYPRARQRRRVNISALRPLTLLPILEPEQNVSPRSDSPIRPRPRSRSGSSPSLAPSVGKPRLDSRLSQEILAGSKYDVEHDDGKQFPSSRQHSRTSSQGSSQFADSSQEYSASRSRSHSRSKPDAEPIVFGKQVPPSLGLPAKSFLSIALSSQQSDQGDSNPFNRLYGALSSKEANAIQLSVYFPHSAKPSAPLKLSLKPDLIAEEVIGAGLWAYWKDGREPALDVDSDLDTDTAGWNLRMVEDDGMVDEDFPALDRMRPIAKFAFEDFAVVRASGNQQNQNKAAQATLSRRPSRIIARQVPVDAIAGERQKAALPDPAMSAASLQAYTMGASSAMGVPVYLRIRLPMVGRDSQTTTINVPSDMYLADVLELVCRKKGISKPAEWALAVADRELVVPLDRTVESLRGMHSLRLIRRSRSAAQATPKSRLGQLQNTNPSASIFKRLSESTQPRYVSATELTSTYKRYVLQRKLPMPLGRNERILSIDGDYIHILPSESKGATDKGRTASYHVGNVADCKQSKKASRSFKLVVWRAKEAKRYDFEAADSRQAADCVATINRLKTNHRAQAEARAEARARRQ</sequence>
<organism evidence="7 8">
    <name type="scientific">Mixia osmundae (strain CBS 9802 / IAM 14324 / JCM 22182 / KY 12970)</name>
    <dbReference type="NCBI Taxonomy" id="764103"/>
    <lineage>
        <taxon>Eukaryota</taxon>
        <taxon>Fungi</taxon>
        <taxon>Dikarya</taxon>
        <taxon>Basidiomycota</taxon>
        <taxon>Pucciniomycotina</taxon>
        <taxon>Mixiomycetes</taxon>
        <taxon>Mixiales</taxon>
        <taxon>Mixiaceae</taxon>
        <taxon>Mixia</taxon>
    </lineage>
</organism>
<feature type="domain" description="CWH43-like N-terminal" evidence="4">
    <location>
        <begin position="13"/>
        <end position="234"/>
    </location>
</feature>
<feature type="compositionally biased region" description="Polar residues" evidence="2">
    <location>
        <begin position="330"/>
        <end position="349"/>
    </location>
</feature>
<feature type="transmembrane region" description="Helical" evidence="3">
    <location>
        <begin position="64"/>
        <end position="81"/>
    </location>
</feature>
<evidence type="ECO:0000259" key="5">
    <source>
        <dbReference type="Pfam" id="PF16978"/>
    </source>
</evidence>
<dbReference type="OrthoDB" id="241990at2759"/>
<reference evidence="7 8" key="1">
    <citation type="journal article" date="2011" name="J. Gen. Appl. Microbiol.">
        <title>Draft genome sequencing of the enigmatic basidiomycete Mixia osmundae.</title>
        <authorList>
            <person name="Nishida H."/>
            <person name="Nagatsuka Y."/>
            <person name="Sugiyama J."/>
        </authorList>
    </citation>
    <scope>NUCLEOTIDE SEQUENCE [LARGE SCALE GENOMIC DNA]</scope>
    <source>
        <strain evidence="8">CBS 9802 / IAM 14324 / JCM 22182 / KY 12970</strain>
    </source>
</reference>
<name>G7DVD4_MIXOS</name>
<evidence type="ECO:0000256" key="3">
    <source>
        <dbReference type="SAM" id="Phobius"/>
    </source>
</evidence>
<dbReference type="GO" id="GO:0005737">
    <property type="term" value="C:cytoplasm"/>
    <property type="evidence" value="ECO:0007669"/>
    <property type="project" value="TreeGrafter"/>
</dbReference>
<keyword evidence="3" id="KW-0472">Membrane</keyword>
<dbReference type="Pfam" id="PF10277">
    <property type="entry name" value="Frag1"/>
    <property type="match status" value="1"/>
</dbReference>
<dbReference type="GO" id="GO:0031932">
    <property type="term" value="C:TORC2 complex"/>
    <property type="evidence" value="ECO:0007669"/>
    <property type="project" value="InterPro"/>
</dbReference>
<feature type="region of interest" description="Disordered" evidence="2">
    <location>
        <begin position="314"/>
        <end position="354"/>
    </location>
</feature>
<feature type="region of interest" description="Disordered" evidence="2">
    <location>
        <begin position="648"/>
        <end position="725"/>
    </location>
</feature>
<keyword evidence="8" id="KW-1185">Reference proteome</keyword>
<dbReference type="HOGENOM" id="CLU_261753_0_0_1"/>
<feature type="compositionally biased region" description="Basic residues" evidence="2">
    <location>
        <begin position="489"/>
        <end position="498"/>
    </location>
</feature>
<feature type="compositionally biased region" description="Low complexity" evidence="2">
    <location>
        <begin position="515"/>
        <end position="529"/>
    </location>
</feature>
<dbReference type="InParanoid" id="G7DVD4"/>
<feature type="transmembrane region" description="Helical" evidence="3">
    <location>
        <begin position="175"/>
        <end position="193"/>
    </location>
</feature>
<feature type="transmembrane region" description="Helical" evidence="3">
    <location>
        <begin position="12"/>
        <end position="34"/>
    </location>
</feature>
<feature type="compositionally biased region" description="Low complexity" evidence="2">
    <location>
        <begin position="764"/>
        <end position="774"/>
    </location>
</feature>
<dbReference type="STRING" id="764103.G7DVD4"/>
<dbReference type="InterPro" id="IPR008828">
    <property type="entry name" value="Sin1/Avo1"/>
</dbReference>